<feature type="compositionally biased region" description="Basic and acidic residues" evidence="1">
    <location>
        <begin position="1"/>
        <end position="18"/>
    </location>
</feature>
<evidence type="ECO:0000259" key="2">
    <source>
        <dbReference type="Pfam" id="PF01425"/>
    </source>
</evidence>
<comment type="caution">
    <text evidence="3">The sequence shown here is derived from an EMBL/GenBank/DDBJ whole genome shotgun (WGS) entry which is preliminary data.</text>
</comment>
<dbReference type="Proteomes" id="UP000278398">
    <property type="component" value="Unassembled WGS sequence"/>
</dbReference>
<evidence type="ECO:0000313" key="4">
    <source>
        <dbReference type="Proteomes" id="UP000278398"/>
    </source>
</evidence>
<evidence type="ECO:0000256" key="1">
    <source>
        <dbReference type="SAM" id="MobiDB-lite"/>
    </source>
</evidence>
<dbReference type="Pfam" id="PF01425">
    <property type="entry name" value="Amidase"/>
    <property type="match status" value="1"/>
</dbReference>
<dbReference type="Gene3D" id="3.90.1300.10">
    <property type="entry name" value="Amidase signature (AS) domain"/>
    <property type="match status" value="1"/>
</dbReference>
<dbReference type="EMBL" id="RWKW01000054">
    <property type="protein sequence ID" value="RST85538.1"/>
    <property type="molecule type" value="Genomic_DNA"/>
</dbReference>
<dbReference type="RefSeq" id="WP_126700752.1">
    <property type="nucleotide sequence ID" value="NZ_RWKW01000054.1"/>
</dbReference>
<sequence length="399" mass="41658">MTRRMHDPYKAFLDRDGPAPESAAAGPLAGLTLAVKDIYDIAGQKTGGGNPQKLAEAEPAQRTAPAVRVLLDAGARFIGRTQTDELTFSLMGQNAHYPFPVNPAAPARVTGGSSSGSAAAVAGGLADIGLGSDTGGSIRGPASFCGLVGLRLTHGAVSLEGAMPLAPSLDTFGWFARDIETYERVADVLLPAGHESARDWKPFRIAILDALVLGPAERAEYERMVAVAARVLGTPESEAAFTQSIDDLYWAFRRLQAAEAWTVHGPFISSGDRRLGPGVKERFEFGATVDAATVERESVVRAAFKAGLARMLGADGLLVLPTMPGAAPLTDTGFDAIQAYRERALRLLCLSGLSGLPQITLPLGTVDGAPFGVSLLGPEGSDRALIRLARTILASTGTA</sequence>
<reference evidence="3 4" key="1">
    <citation type="submission" date="2018-12" db="EMBL/GenBank/DDBJ databases">
        <title>Mesorhizobium carbonis sp. nov., isolated from coal mine water.</title>
        <authorList>
            <person name="Xin W."/>
            <person name="Xu Z."/>
            <person name="Xiang F."/>
            <person name="Zhang J."/>
            <person name="Xi L."/>
            <person name="Liu J."/>
        </authorList>
    </citation>
    <scope>NUCLEOTIDE SEQUENCE [LARGE SCALE GENOMIC DNA]</scope>
    <source>
        <strain evidence="3 4">B2.3</strain>
    </source>
</reference>
<gene>
    <name evidence="3" type="ORF">EJC49_15005</name>
</gene>
<accession>A0A429YVQ3</accession>
<dbReference type="AlphaFoldDB" id="A0A429YVQ3"/>
<dbReference type="PROSITE" id="PS00571">
    <property type="entry name" value="AMIDASES"/>
    <property type="match status" value="1"/>
</dbReference>
<evidence type="ECO:0000313" key="3">
    <source>
        <dbReference type="EMBL" id="RST85538.1"/>
    </source>
</evidence>
<keyword evidence="4" id="KW-1185">Reference proteome</keyword>
<dbReference type="InterPro" id="IPR020556">
    <property type="entry name" value="Amidase_CS"/>
</dbReference>
<protein>
    <submittedName>
        <fullName evidence="3">Amidase</fullName>
        <ecNumber evidence="3">3.5.1.4</ecNumber>
    </submittedName>
</protein>
<dbReference type="GO" id="GO:0004040">
    <property type="term" value="F:amidase activity"/>
    <property type="evidence" value="ECO:0007669"/>
    <property type="project" value="UniProtKB-EC"/>
</dbReference>
<keyword evidence="3" id="KW-0378">Hydrolase</keyword>
<dbReference type="OrthoDB" id="9777859at2"/>
<dbReference type="PANTHER" id="PTHR46310">
    <property type="entry name" value="AMIDASE 1"/>
    <property type="match status" value="1"/>
</dbReference>
<dbReference type="EC" id="3.5.1.4" evidence="3"/>
<organism evidence="3 4">
    <name type="scientific">Aquibium carbonis</name>
    <dbReference type="NCBI Taxonomy" id="2495581"/>
    <lineage>
        <taxon>Bacteria</taxon>
        <taxon>Pseudomonadati</taxon>
        <taxon>Pseudomonadota</taxon>
        <taxon>Alphaproteobacteria</taxon>
        <taxon>Hyphomicrobiales</taxon>
        <taxon>Phyllobacteriaceae</taxon>
        <taxon>Aquibium</taxon>
    </lineage>
</organism>
<dbReference type="InterPro" id="IPR023631">
    <property type="entry name" value="Amidase_dom"/>
</dbReference>
<dbReference type="SUPFAM" id="SSF75304">
    <property type="entry name" value="Amidase signature (AS) enzymes"/>
    <property type="match status" value="1"/>
</dbReference>
<feature type="region of interest" description="Disordered" evidence="1">
    <location>
        <begin position="1"/>
        <end position="20"/>
    </location>
</feature>
<dbReference type="NCBIfam" id="NF006169">
    <property type="entry name" value="PRK08310.1"/>
    <property type="match status" value="1"/>
</dbReference>
<feature type="domain" description="Amidase" evidence="2">
    <location>
        <begin position="23"/>
        <end position="385"/>
    </location>
</feature>
<name>A0A429YVQ3_9HYPH</name>
<proteinExistence type="predicted"/>
<dbReference type="InterPro" id="IPR036928">
    <property type="entry name" value="AS_sf"/>
</dbReference>
<dbReference type="PANTHER" id="PTHR46310:SF7">
    <property type="entry name" value="AMIDASE 1"/>
    <property type="match status" value="1"/>
</dbReference>